<keyword evidence="2" id="KW-0812">Transmembrane</keyword>
<organism evidence="3 4">
    <name type="scientific">Symbiodinium pilosum</name>
    <name type="common">Dinoflagellate</name>
    <dbReference type="NCBI Taxonomy" id="2952"/>
    <lineage>
        <taxon>Eukaryota</taxon>
        <taxon>Sar</taxon>
        <taxon>Alveolata</taxon>
        <taxon>Dinophyceae</taxon>
        <taxon>Suessiales</taxon>
        <taxon>Symbiodiniaceae</taxon>
        <taxon>Symbiodinium</taxon>
    </lineage>
</organism>
<evidence type="ECO:0000313" key="4">
    <source>
        <dbReference type="Proteomes" id="UP000649617"/>
    </source>
</evidence>
<gene>
    <name evidence="3" type="ORF">SPIL2461_LOCUS3358</name>
</gene>
<dbReference type="Proteomes" id="UP000649617">
    <property type="component" value="Unassembled WGS sequence"/>
</dbReference>
<feature type="region of interest" description="Disordered" evidence="1">
    <location>
        <begin position="171"/>
        <end position="199"/>
    </location>
</feature>
<feature type="transmembrane region" description="Helical" evidence="2">
    <location>
        <begin position="87"/>
        <end position="106"/>
    </location>
</feature>
<feature type="region of interest" description="Disordered" evidence="1">
    <location>
        <begin position="29"/>
        <end position="49"/>
    </location>
</feature>
<evidence type="ECO:0000313" key="3">
    <source>
        <dbReference type="EMBL" id="CAE7228671.1"/>
    </source>
</evidence>
<name>A0A812KRD7_SYMPI</name>
<keyword evidence="2" id="KW-0472">Membrane</keyword>
<comment type="caution">
    <text evidence="3">The sequence shown here is derived from an EMBL/GenBank/DDBJ whole genome shotgun (WGS) entry which is preliminary data.</text>
</comment>
<proteinExistence type="predicted"/>
<keyword evidence="4" id="KW-1185">Reference proteome</keyword>
<evidence type="ECO:0000256" key="2">
    <source>
        <dbReference type="SAM" id="Phobius"/>
    </source>
</evidence>
<dbReference type="AlphaFoldDB" id="A0A812KRD7"/>
<accession>A0A812KRD7</accession>
<reference evidence="3" key="1">
    <citation type="submission" date="2021-02" db="EMBL/GenBank/DDBJ databases">
        <authorList>
            <person name="Dougan E. K."/>
            <person name="Rhodes N."/>
            <person name="Thang M."/>
            <person name="Chan C."/>
        </authorList>
    </citation>
    <scope>NUCLEOTIDE SEQUENCE</scope>
</reference>
<evidence type="ECO:0000256" key="1">
    <source>
        <dbReference type="SAM" id="MobiDB-lite"/>
    </source>
</evidence>
<dbReference type="EMBL" id="CAJNIZ010004070">
    <property type="protein sequence ID" value="CAE7228671.1"/>
    <property type="molecule type" value="Genomic_DNA"/>
</dbReference>
<feature type="compositionally biased region" description="Basic and acidic residues" evidence="1">
    <location>
        <begin position="29"/>
        <end position="40"/>
    </location>
</feature>
<feature type="non-terminal residue" evidence="3">
    <location>
        <position position="199"/>
    </location>
</feature>
<keyword evidence="2" id="KW-1133">Transmembrane helix</keyword>
<dbReference type="OrthoDB" id="413748at2759"/>
<protein>
    <submittedName>
        <fullName evidence="3">Uncharacterized protein</fullName>
    </submittedName>
</protein>
<sequence>DALLEALQDAPDVVAQAAAFKARSEGARALHKSAERKTEEEGANSGCQMRASAAQAQATTRGEVQSFDVEAAGAAGRRRAKGRSWRGTMAVILVSLVIWAILLTVWSPPELWPHVPDASTATGGQAKEVVRSTPKPIQLPGRSNETLAAVIASPRGRVNVSWASLDISGNLSEETQNSTGGGRPNPFRRKGRRADGIGH</sequence>